<protein>
    <submittedName>
        <fullName evidence="2">Uncharacterized protein</fullName>
    </submittedName>
</protein>
<dbReference type="Proteomes" id="UP001243856">
    <property type="component" value="Unassembled WGS sequence"/>
</dbReference>
<feature type="region of interest" description="Disordered" evidence="1">
    <location>
        <begin position="1"/>
        <end position="71"/>
    </location>
</feature>
<name>A0ABT7G2C6_9CORY</name>
<feature type="compositionally biased region" description="Acidic residues" evidence="1">
    <location>
        <begin position="51"/>
        <end position="61"/>
    </location>
</feature>
<sequence length="71" mass="8046">MLIVHADESSEDDGDKPRTRAHRAERRRRAVRISNTADYDRGADSASGVGGDDEGFTEEFWLEQRPPHSVY</sequence>
<dbReference type="RefSeq" id="WP_126851375.1">
    <property type="nucleotide sequence ID" value="NZ_CBCRTU010000005.1"/>
</dbReference>
<dbReference type="EMBL" id="JASNVK010000007">
    <property type="protein sequence ID" value="MDK4300643.1"/>
    <property type="molecule type" value="Genomic_DNA"/>
</dbReference>
<organism evidence="2 3">
    <name type="scientific">Corynebacterium propinquum</name>
    <dbReference type="NCBI Taxonomy" id="43769"/>
    <lineage>
        <taxon>Bacteria</taxon>
        <taxon>Bacillati</taxon>
        <taxon>Actinomycetota</taxon>
        <taxon>Actinomycetes</taxon>
        <taxon>Mycobacteriales</taxon>
        <taxon>Corynebacteriaceae</taxon>
        <taxon>Corynebacterium</taxon>
    </lineage>
</organism>
<gene>
    <name evidence="2" type="ORF">QPX45_05180</name>
</gene>
<evidence type="ECO:0000313" key="2">
    <source>
        <dbReference type="EMBL" id="MDK4300643.1"/>
    </source>
</evidence>
<keyword evidence="3" id="KW-1185">Reference proteome</keyword>
<accession>A0ABT7G2C6</accession>
<dbReference type="GeneID" id="64189055"/>
<evidence type="ECO:0000313" key="3">
    <source>
        <dbReference type="Proteomes" id="UP001243856"/>
    </source>
</evidence>
<feature type="compositionally biased region" description="Basic residues" evidence="1">
    <location>
        <begin position="19"/>
        <end position="31"/>
    </location>
</feature>
<proteinExistence type="predicted"/>
<comment type="caution">
    <text evidence="2">The sequence shown here is derived from an EMBL/GenBank/DDBJ whole genome shotgun (WGS) entry which is preliminary data.</text>
</comment>
<reference evidence="2 3" key="1">
    <citation type="submission" date="2023-05" db="EMBL/GenBank/DDBJ databases">
        <title>Metabolic capabilities are highly conserved among human nasal-associated Corynebacterium species in pangenomic analyses.</title>
        <authorList>
            <person name="Tran T.H."/>
            <person name="Roberts A.Q."/>
            <person name="Escapa I.F."/>
            <person name="Gao W."/>
            <person name="Conlan S."/>
            <person name="Kong H."/>
            <person name="Segre J.A."/>
            <person name="Kelly M.S."/>
            <person name="Lemon K.P."/>
        </authorList>
    </citation>
    <scope>NUCLEOTIDE SEQUENCE [LARGE SCALE GENOMIC DNA]</scope>
    <source>
        <strain evidence="2 3">KPL2811</strain>
    </source>
</reference>
<evidence type="ECO:0000256" key="1">
    <source>
        <dbReference type="SAM" id="MobiDB-lite"/>
    </source>
</evidence>